<name>A0AAN6Y1T0_9PEZI</name>
<keyword evidence="3" id="KW-1185">Reference proteome</keyword>
<keyword evidence="1" id="KW-0472">Membrane</keyword>
<proteinExistence type="predicted"/>
<organism evidence="2 3">
    <name type="scientific">Rhypophila decipiens</name>
    <dbReference type="NCBI Taxonomy" id="261697"/>
    <lineage>
        <taxon>Eukaryota</taxon>
        <taxon>Fungi</taxon>
        <taxon>Dikarya</taxon>
        <taxon>Ascomycota</taxon>
        <taxon>Pezizomycotina</taxon>
        <taxon>Sordariomycetes</taxon>
        <taxon>Sordariomycetidae</taxon>
        <taxon>Sordariales</taxon>
        <taxon>Naviculisporaceae</taxon>
        <taxon>Rhypophila</taxon>
    </lineage>
</organism>
<comment type="caution">
    <text evidence="2">The sequence shown here is derived from an EMBL/GenBank/DDBJ whole genome shotgun (WGS) entry which is preliminary data.</text>
</comment>
<reference evidence="2" key="1">
    <citation type="journal article" date="2023" name="Mol. Phylogenet. Evol.">
        <title>Genome-scale phylogeny and comparative genomics of the fungal order Sordariales.</title>
        <authorList>
            <person name="Hensen N."/>
            <person name="Bonometti L."/>
            <person name="Westerberg I."/>
            <person name="Brannstrom I.O."/>
            <person name="Guillou S."/>
            <person name="Cros-Aarteil S."/>
            <person name="Calhoun S."/>
            <person name="Haridas S."/>
            <person name="Kuo A."/>
            <person name="Mondo S."/>
            <person name="Pangilinan J."/>
            <person name="Riley R."/>
            <person name="LaButti K."/>
            <person name="Andreopoulos B."/>
            <person name="Lipzen A."/>
            <person name="Chen C."/>
            <person name="Yan M."/>
            <person name="Daum C."/>
            <person name="Ng V."/>
            <person name="Clum A."/>
            <person name="Steindorff A."/>
            <person name="Ohm R.A."/>
            <person name="Martin F."/>
            <person name="Silar P."/>
            <person name="Natvig D.O."/>
            <person name="Lalanne C."/>
            <person name="Gautier V."/>
            <person name="Ament-Velasquez S.L."/>
            <person name="Kruys A."/>
            <person name="Hutchinson M.I."/>
            <person name="Powell A.J."/>
            <person name="Barry K."/>
            <person name="Miller A.N."/>
            <person name="Grigoriev I.V."/>
            <person name="Debuchy R."/>
            <person name="Gladieux P."/>
            <person name="Hiltunen Thoren M."/>
            <person name="Johannesson H."/>
        </authorList>
    </citation>
    <scope>NUCLEOTIDE SEQUENCE</scope>
    <source>
        <strain evidence="2">PSN293</strain>
    </source>
</reference>
<protein>
    <submittedName>
        <fullName evidence="2">Uncharacterized protein</fullName>
    </submittedName>
</protein>
<evidence type="ECO:0000313" key="3">
    <source>
        <dbReference type="Proteomes" id="UP001301769"/>
    </source>
</evidence>
<dbReference type="Proteomes" id="UP001301769">
    <property type="component" value="Unassembled WGS sequence"/>
</dbReference>
<dbReference type="AlphaFoldDB" id="A0AAN6Y1T0"/>
<keyword evidence="1" id="KW-1133">Transmembrane helix</keyword>
<accession>A0AAN6Y1T0</accession>
<evidence type="ECO:0000256" key="1">
    <source>
        <dbReference type="SAM" id="Phobius"/>
    </source>
</evidence>
<dbReference type="EMBL" id="MU858194">
    <property type="protein sequence ID" value="KAK4209776.1"/>
    <property type="molecule type" value="Genomic_DNA"/>
</dbReference>
<feature type="transmembrane region" description="Helical" evidence="1">
    <location>
        <begin position="6"/>
        <end position="25"/>
    </location>
</feature>
<sequence>MTPATNIVLIIIIVLVVAALAFYSLRWLVKTEVKRHFPQADLEAAVESTAPEASEASEPEVPQRIQIVHI</sequence>
<evidence type="ECO:0000313" key="2">
    <source>
        <dbReference type="EMBL" id="KAK4209776.1"/>
    </source>
</evidence>
<keyword evidence="1" id="KW-0812">Transmembrane</keyword>
<gene>
    <name evidence="2" type="ORF">QBC37DRAFT_429823</name>
</gene>
<reference evidence="2" key="2">
    <citation type="submission" date="2023-05" db="EMBL/GenBank/DDBJ databases">
        <authorList>
            <consortium name="Lawrence Berkeley National Laboratory"/>
            <person name="Steindorff A."/>
            <person name="Hensen N."/>
            <person name="Bonometti L."/>
            <person name="Westerberg I."/>
            <person name="Brannstrom I.O."/>
            <person name="Guillou S."/>
            <person name="Cros-Aarteil S."/>
            <person name="Calhoun S."/>
            <person name="Haridas S."/>
            <person name="Kuo A."/>
            <person name="Mondo S."/>
            <person name="Pangilinan J."/>
            <person name="Riley R."/>
            <person name="Labutti K."/>
            <person name="Andreopoulos B."/>
            <person name="Lipzen A."/>
            <person name="Chen C."/>
            <person name="Yanf M."/>
            <person name="Daum C."/>
            <person name="Ng V."/>
            <person name="Clum A."/>
            <person name="Ohm R."/>
            <person name="Martin F."/>
            <person name="Silar P."/>
            <person name="Natvig D."/>
            <person name="Lalanne C."/>
            <person name="Gautier V."/>
            <person name="Ament-Velasquez S.L."/>
            <person name="Kruys A."/>
            <person name="Hutchinson M.I."/>
            <person name="Powell A.J."/>
            <person name="Barry K."/>
            <person name="Miller A.N."/>
            <person name="Grigoriev I.V."/>
            <person name="Debuchy R."/>
            <person name="Gladieux P."/>
            <person name="Thoren M.H."/>
            <person name="Johannesson H."/>
        </authorList>
    </citation>
    <scope>NUCLEOTIDE SEQUENCE</scope>
    <source>
        <strain evidence="2">PSN293</strain>
    </source>
</reference>